<gene>
    <name evidence="4 7" type="primary">ureE</name>
    <name evidence="7" type="ORF">MPOCJGCO_4249</name>
</gene>
<reference evidence="7" key="2">
    <citation type="submission" date="2021-08" db="EMBL/GenBank/DDBJ databases">
        <authorList>
            <person name="Tani A."/>
            <person name="Ola A."/>
            <person name="Ogura Y."/>
            <person name="Katsura K."/>
            <person name="Hayashi T."/>
        </authorList>
    </citation>
    <scope>NUCLEOTIDE SEQUENCE</scope>
    <source>
        <strain evidence="7">DSM 23632</strain>
    </source>
</reference>
<dbReference type="HAMAP" id="MF_00822">
    <property type="entry name" value="UreE"/>
    <property type="match status" value="1"/>
</dbReference>
<comment type="function">
    <text evidence="4">Involved in urease metallocenter assembly. Binds nickel. Probably functions as a nickel donor during metallocenter assembly.</text>
</comment>
<feature type="domain" description="Urease accessory protein UreE C-terminal" evidence="6">
    <location>
        <begin position="75"/>
        <end position="161"/>
    </location>
</feature>
<name>A0ABQ4U5D8_9HYPH</name>
<evidence type="ECO:0000313" key="7">
    <source>
        <dbReference type="EMBL" id="GJE62119.1"/>
    </source>
</evidence>
<evidence type="ECO:0000256" key="3">
    <source>
        <dbReference type="ARBA" id="ARBA00023186"/>
    </source>
</evidence>
<accession>A0ABQ4U5D8</accession>
<feature type="region of interest" description="Disordered" evidence="5">
    <location>
        <begin position="138"/>
        <end position="209"/>
    </location>
</feature>
<dbReference type="Gene3D" id="3.30.70.790">
    <property type="entry name" value="UreE, C-terminal domain"/>
    <property type="match status" value="1"/>
</dbReference>
<dbReference type="InterPro" id="IPR036118">
    <property type="entry name" value="UreE_N_sf"/>
</dbReference>
<dbReference type="SUPFAM" id="SSF69737">
    <property type="entry name" value="Urease metallochaperone UreE, C-terminal domain"/>
    <property type="match status" value="1"/>
</dbReference>
<evidence type="ECO:0000259" key="6">
    <source>
        <dbReference type="Pfam" id="PF05194"/>
    </source>
</evidence>
<dbReference type="InterPro" id="IPR007864">
    <property type="entry name" value="UreE_C_dom"/>
</dbReference>
<dbReference type="RefSeq" id="WP_238184743.1">
    <property type="nucleotide sequence ID" value="NZ_BPRB01000276.1"/>
</dbReference>
<evidence type="ECO:0000256" key="2">
    <source>
        <dbReference type="ARBA" id="ARBA00022596"/>
    </source>
</evidence>
<dbReference type="Gene3D" id="2.60.260.20">
    <property type="entry name" value="Urease metallochaperone UreE, N-terminal domain"/>
    <property type="match status" value="1"/>
</dbReference>
<dbReference type="SUPFAM" id="SSF69287">
    <property type="entry name" value="Urease metallochaperone UreE, N-terminal domain"/>
    <property type="match status" value="1"/>
</dbReference>
<evidence type="ECO:0000256" key="5">
    <source>
        <dbReference type="SAM" id="MobiDB-lite"/>
    </source>
</evidence>
<protein>
    <recommendedName>
        <fullName evidence="4">Urease accessory protein UreE</fullName>
    </recommendedName>
</protein>
<feature type="compositionally biased region" description="Basic and acidic residues" evidence="5">
    <location>
        <begin position="138"/>
        <end position="196"/>
    </location>
</feature>
<organism evidence="7 8">
    <name type="scientific">Methylobacterium trifolii</name>
    <dbReference type="NCBI Taxonomy" id="1003092"/>
    <lineage>
        <taxon>Bacteria</taxon>
        <taxon>Pseudomonadati</taxon>
        <taxon>Pseudomonadota</taxon>
        <taxon>Alphaproteobacteria</taxon>
        <taxon>Hyphomicrobiales</taxon>
        <taxon>Methylobacteriaceae</taxon>
        <taxon>Methylobacterium</taxon>
    </lineage>
</organism>
<dbReference type="EMBL" id="BPRB01000276">
    <property type="protein sequence ID" value="GJE62119.1"/>
    <property type="molecule type" value="Genomic_DNA"/>
</dbReference>
<dbReference type="Proteomes" id="UP001055057">
    <property type="component" value="Unassembled WGS sequence"/>
</dbReference>
<feature type="compositionally biased region" description="Low complexity" evidence="5">
    <location>
        <begin position="200"/>
        <end position="209"/>
    </location>
</feature>
<comment type="caution">
    <text evidence="7">The sequence shown here is derived from an EMBL/GenBank/DDBJ whole genome shotgun (WGS) entry which is preliminary data.</text>
</comment>
<keyword evidence="2 4" id="KW-0533">Nickel</keyword>
<dbReference type="InterPro" id="IPR012406">
    <property type="entry name" value="UreE"/>
</dbReference>
<evidence type="ECO:0000256" key="4">
    <source>
        <dbReference type="HAMAP-Rule" id="MF_00822"/>
    </source>
</evidence>
<evidence type="ECO:0000256" key="1">
    <source>
        <dbReference type="ARBA" id="ARBA00022490"/>
    </source>
</evidence>
<reference evidence="7" key="1">
    <citation type="journal article" date="2021" name="Front. Microbiol.">
        <title>Comprehensive Comparative Genomics and Phenotyping of Methylobacterium Species.</title>
        <authorList>
            <person name="Alessa O."/>
            <person name="Ogura Y."/>
            <person name="Fujitani Y."/>
            <person name="Takami H."/>
            <person name="Hayashi T."/>
            <person name="Sahin N."/>
            <person name="Tani A."/>
        </authorList>
    </citation>
    <scope>NUCLEOTIDE SEQUENCE</scope>
    <source>
        <strain evidence="7">DSM 23632</strain>
    </source>
</reference>
<evidence type="ECO:0000313" key="8">
    <source>
        <dbReference type="Proteomes" id="UP001055057"/>
    </source>
</evidence>
<comment type="subcellular location">
    <subcellularLocation>
        <location evidence="4">Cytoplasm</location>
    </subcellularLocation>
</comment>
<keyword evidence="1 4" id="KW-0963">Cytoplasm</keyword>
<comment type="similarity">
    <text evidence="4">Belongs to the UreE family.</text>
</comment>
<proteinExistence type="inferred from homology"/>
<keyword evidence="8" id="KW-1185">Reference proteome</keyword>
<sequence length="209" mass="22460">MQRATTIVRRPAVRTEAVVDTVSLDHAGRSRAGGSLKAEGGLTFELGLSKAATLEDGDALRLEDGRLVLVRAAQEDLLEVRAENPVRLLRLAWQLGGSHVAVEVGTEALYVPASAATAELIRGQGCAATPVRRAFRPEREAHDHSTCGHDHSHDHGHDHDHGHAHDHSHGQDHAAHGPDHDHGHDHAPKHGHDHGHAPHVHGPGCNHDH</sequence>
<keyword evidence="3 4" id="KW-0143">Chaperone</keyword>
<dbReference type="Pfam" id="PF05194">
    <property type="entry name" value="UreE_C"/>
    <property type="match status" value="1"/>
</dbReference>